<dbReference type="Proteomes" id="UP001575652">
    <property type="component" value="Unassembled WGS sequence"/>
</dbReference>
<organism evidence="1 2">
    <name type="scientific">Arthrobacter halodurans</name>
    <dbReference type="NCBI Taxonomy" id="516699"/>
    <lineage>
        <taxon>Bacteria</taxon>
        <taxon>Bacillati</taxon>
        <taxon>Actinomycetota</taxon>
        <taxon>Actinomycetes</taxon>
        <taxon>Micrococcales</taxon>
        <taxon>Micrococcaceae</taxon>
        <taxon>Arthrobacter</taxon>
    </lineage>
</organism>
<evidence type="ECO:0000313" key="2">
    <source>
        <dbReference type="Proteomes" id="UP001575652"/>
    </source>
</evidence>
<evidence type="ECO:0000313" key="1">
    <source>
        <dbReference type="EMBL" id="MFB0835977.1"/>
    </source>
</evidence>
<name>A0ABV4UQQ5_9MICC</name>
<sequence>MTSARFCVAVGLALGTVWAFGGFWRVLLVAVVAAVAFGVGRVLDGRVDLQDLAGRIQGRR</sequence>
<proteinExistence type="predicted"/>
<protein>
    <recommendedName>
        <fullName evidence="3">Small integral membrane protein</fullName>
    </recommendedName>
</protein>
<dbReference type="EMBL" id="JBHDLJ010000016">
    <property type="protein sequence ID" value="MFB0835977.1"/>
    <property type="molecule type" value="Genomic_DNA"/>
</dbReference>
<accession>A0ABV4UQQ5</accession>
<comment type="caution">
    <text evidence="1">The sequence shown here is derived from an EMBL/GenBank/DDBJ whole genome shotgun (WGS) entry which is preliminary data.</text>
</comment>
<gene>
    <name evidence="1" type="ORF">ACETWP_15410</name>
</gene>
<reference evidence="1 2" key="1">
    <citation type="submission" date="2024-09" db="EMBL/GenBank/DDBJ databases">
        <authorList>
            <person name="Salinas-Garcia M.A."/>
            <person name="Prieme A."/>
        </authorList>
    </citation>
    <scope>NUCLEOTIDE SEQUENCE [LARGE SCALE GENOMIC DNA]</scope>
    <source>
        <strain evidence="1 2">DSM 21081</strain>
    </source>
</reference>
<keyword evidence="2" id="KW-1185">Reference proteome</keyword>
<evidence type="ECO:0008006" key="3">
    <source>
        <dbReference type="Google" id="ProtNLM"/>
    </source>
</evidence>
<dbReference type="RefSeq" id="WP_373973154.1">
    <property type="nucleotide sequence ID" value="NZ_JBHDLJ010000016.1"/>
</dbReference>